<evidence type="ECO:0000313" key="2">
    <source>
        <dbReference type="Proteomes" id="UP001283361"/>
    </source>
</evidence>
<comment type="caution">
    <text evidence="1">The sequence shown here is derived from an EMBL/GenBank/DDBJ whole genome shotgun (WGS) entry which is preliminary data.</text>
</comment>
<protein>
    <submittedName>
        <fullName evidence="1">Uncharacterized protein</fullName>
    </submittedName>
</protein>
<dbReference type="EMBL" id="JAWDGP010004519">
    <property type="protein sequence ID" value="KAK3763699.1"/>
    <property type="molecule type" value="Genomic_DNA"/>
</dbReference>
<name>A0AAE0Z6C0_9GAST</name>
<gene>
    <name evidence="1" type="ORF">RRG08_020380</name>
</gene>
<dbReference type="Proteomes" id="UP001283361">
    <property type="component" value="Unassembled WGS sequence"/>
</dbReference>
<dbReference type="AlphaFoldDB" id="A0AAE0Z6C0"/>
<organism evidence="1 2">
    <name type="scientific">Elysia crispata</name>
    <name type="common">lettuce slug</name>
    <dbReference type="NCBI Taxonomy" id="231223"/>
    <lineage>
        <taxon>Eukaryota</taxon>
        <taxon>Metazoa</taxon>
        <taxon>Spiralia</taxon>
        <taxon>Lophotrochozoa</taxon>
        <taxon>Mollusca</taxon>
        <taxon>Gastropoda</taxon>
        <taxon>Heterobranchia</taxon>
        <taxon>Euthyneura</taxon>
        <taxon>Panpulmonata</taxon>
        <taxon>Sacoglossa</taxon>
        <taxon>Placobranchoidea</taxon>
        <taxon>Plakobranchidae</taxon>
        <taxon>Elysia</taxon>
    </lineage>
</organism>
<evidence type="ECO:0000313" key="1">
    <source>
        <dbReference type="EMBL" id="KAK3763699.1"/>
    </source>
</evidence>
<accession>A0AAE0Z6C0</accession>
<reference evidence="1" key="1">
    <citation type="journal article" date="2023" name="G3 (Bethesda)">
        <title>A reference genome for the long-term kleptoplast-retaining sea slug Elysia crispata morphotype clarki.</title>
        <authorList>
            <person name="Eastman K.E."/>
            <person name="Pendleton A.L."/>
            <person name="Shaikh M.A."/>
            <person name="Suttiyut T."/>
            <person name="Ogas R."/>
            <person name="Tomko P."/>
            <person name="Gavelis G."/>
            <person name="Widhalm J.R."/>
            <person name="Wisecaver J.H."/>
        </authorList>
    </citation>
    <scope>NUCLEOTIDE SEQUENCE</scope>
    <source>
        <strain evidence="1">ECLA1</strain>
    </source>
</reference>
<sequence>MTKPNDGTQNWLHLGPDRSRRIHAARYTAQSRLIQNGAAWFIFSAFTEDNFTVSNLEFLTEFNSSHFAAT</sequence>
<proteinExistence type="predicted"/>
<keyword evidence="2" id="KW-1185">Reference proteome</keyword>